<dbReference type="SUPFAM" id="SSF54826">
    <property type="entry name" value="Enolase N-terminal domain-like"/>
    <property type="match status" value="1"/>
</dbReference>
<dbReference type="InterPro" id="IPR036849">
    <property type="entry name" value="Enolase-like_C_sf"/>
</dbReference>
<accession>A0A1X7BRL7</accession>
<reference evidence="4 5" key="1">
    <citation type="submission" date="2017-03" db="EMBL/GenBank/DDBJ databases">
        <authorList>
            <person name="Afonso C.L."/>
            <person name="Miller P.J."/>
            <person name="Scott M.A."/>
            <person name="Spackman E."/>
            <person name="Goraichik I."/>
            <person name="Dimitrov K.M."/>
            <person name="Suarez D.L."/>
            <person name="Swayne D.E."/>
        </authorList>
    </citation>
    <scope>NUCLEOTIDE SEQUENCE [LARGE SCALE GENOMIC DNA]</scope>
    <source>
        <strain evidence="4 5">CECT 7745</strain>
    </source>
</reference>
<dbReference type="InterPro" id="IPR013341">
    <property type="entry name" value="Mandelate_racemase_N_dom"/>
</dbReference>
<dbReference type="AlphaFoldDB" id="A0A1X7BRL7"/>
<organism evidence="4 5">
    <name type="scientific">Roseovarius aestuarii</name>
    <dbReference type="NCBI Taxonomy" id="475083"/>
    <lineage>
        <taxon>Bacteria</taxon>
        <taxon>Pseudomonadati</taxon>
        <taxon>Pseudomonadota</taxon>
        <taxon>Alphaproteobacteria</taxon>
        <taxon>Rhodobacterales</taxon>
        <taxon>Roseobacteraceae</taxon>
        <taxon>Roseovarius</taxon>
    </lineage>
</organism>
<evidence type="ECO:0000313" key="5">
    <source>
        <dbReference type="Proteomes" id="UP000193224"/>
    </source>
</evidence>
<sequence>MKITKVSAYRKDLPYVGGGLAVGDLTEERTRTFDTFNSSVVVIDTDAGISGCGEACPWGASNLGALPAMPGLADALLGKDPRELHKIERIMDAAIEGHSYAKSAVDMACWDILGKSAEMPVYMLLGGKLCDGAPLYRCVMEQEHDKIRAEMERYRAVGYKYFKLRVGIEPESDIELIRFAAGIAQPGEVVYADANCRWTLHDALKVVRAVDDLDVMIEQPCLTYEECLHVRSRTNLSMKLDELVTNQSMAERLTQDLIADVACVKMARIGGLTKAHRIRDYFVDHGIKVVTECMMGGEIVSAAVSHFAASTPAELLFNTTDLHAYHTEPTGTPAPPTSDGRMYCHDTPGLGVEPDFESLGDPVAVFE</sequence>
<dbReference type="InterPro" id="IPR013342">
    <property type="entry name" value="Mandelate_racemase_C"/>
</dbReference>
<dbReference type="PANTHER" id="PTHR48080">
    <property type="entry name" value="D-GALACTONATE DEHYDRATASE-RELATED"/>
    <property type="match status" value="1"/>
</dbReference>
<evidence type="ECO:0000256" key="2">
    <source>
        <dbReference type="ARBA" id="ARBA00022723"/>
    </source>
</evidence>
<comment type="similarity">
    <text evidence="1">Belongs to the mandelate racemase/muconate lactonizing enzyme family.</text>
</comment>
<dbReference type="Gene3D" id="3.20.20.120">
    <property type="entry name" value="Enolase-like C-terminal domain"/>
    <property type="match status" value="1"/>
</dbReference>
<name>A0A1X7BRL7_9RHOB</name>
<dbReference type="OrthoDB" id="9802699at2"/>
<dbReference type="SFLD" id="SFLDS00001">
    <property type="entry name" value="Enolase"/>
    <property type="match status" value="1"/>
</dbReference>
<dbReference type="Gene3D" id="3.30.390.10">
    <property type="entry name" value="Enolase-like, N-terminal domain"/>
    <property type="match status" value="1"/>
</dbReference>
<evidence type="ECO:0000256" key="1">
    <source>
        <dbReference type="ARBA" id="ARBA00008031"/>
    </source>
</evidence>
<dbReference type="EMBL" id="FWXB01000007">
    <property type="protein sequence ID" value="SMC12282.1"/>
    <property type="molecule type" value="Genomic_DNA"/>
</dbReference>
<feature type="domain" description="Mandelate racemase/muconate lactonizing enzyme C-terminal" evidence="3">
    <location>
        <begin position="144"/>
        <end position="237"/>
    </location>
</feature>
<dbReference type="Pfam" id="PF13378">
    <property type="entry name" value="MR_MLE_C"/>
    <property type="match status" value="1"/>
</dbReference>
<dbReference type="SMART" id="SM00922">
    <property type="entry name" value="MR_MLE"/>
    <property type="match status" value="1"/>
</dbReference>
<dbReference type="InterPro" id="IPR029017">
    <property type="entry name" value="Enolase-like_N"/>
</dbReference>
<dbReference type="InterPro" id="IPR034593">
    <property type="entry name" value="DgoD-like"/>
</dbReference>
<keyword evidence="5" id="KW-1185">Reference proteome</keyword>
<dbReference type="RefSeq" id="WP_085800248.1">
    <property type="nucleotide sequence ID" value="NZ_FWXB01000007.1"/>
</dbReference>
<keyword evidence="2" id="KW-0479">Metal-binding</keyword>
<dbReference type="InterPro" id="IPR029065">
    <property type="entry name" value="Enolase_C-like"/>
</dbReference>
<dbReference type="Pfam" id="PF02746">
    <property type="entry name" value="MR_MLE_N"/>
    <property type="match status" value="1"/>
</dbReference>
<proteinExistence type="inferred from homology"/>
<evidence type="ECO:0000313" key="4">
    <source>
        <dbReference type="EMBL" id="SMC12282.1"/>
    </source>
</evidence>
<dbReference type="GO" id="GO:0046872">
    <property type="term" value="F:metal ion binding"/>
    <property type="evidence" value="ECO:0007669"/>
    <property type="project" value="UniProtKB-KW"/>
</dbReference>
<evidence type="ECO:0000259" key="3">
    <source>
        <dbReference type="SMART" id="SM00922"/>
    </source>
</evidence>
<dbReference type="SUPFAM" id="SSF51604">
    <property type="entry name" value="Enolase C-terminal domain-like"/>
    <property type="match status" value="1"/>
</dbReference>
<gene>
    <name evidence="4" type="primary">hpbD_5</name>
    <name evidence="4" type="ORF">ROA7745_02106</name>
</gene>
<dbReference type="GO" id="GO:0016853">
    <property type="term" value="F:isomerase activity"/>
    <property type="evidence" value="ECO:0007669"/>
    <property type="project" value="UniProtKB-KW"/>
</dbReference>
<dbReference type="PANTHER" id="PTHR48080:SF3">
    <property type="entry name" value="ENOLASE SUPERFAMILY MEMBER DDB_G0284701"/>
    <property type="match status" value="1"/>
</dbReference>
<dbReference type="EC" id="5.1.1.-" evidence="4"/>
<protein>
    <submittedName>
        <fullName evidence="4">4-hydroxyproline betaine 2-epimerase</fullName>
        <ecNumber evidence="4">5.1.1.-</ecNumber>
    </submittedName>
</protein>
<keyword evidence="4" id="KW-0413">Isomerase</keyword>
<dbReference type="Proteomes" id="UP000193224">
    <property type="component" value="Unassembled WGS sequence"/>
</dbReference>